<protein>
    <submittedName>
        <fullName evidence="2">Uncharacterized protein</fullName>
    </submittedName>
</protein>
<proteinExistence type="predicted"/>
<dbReference type="AlphaFoldDB" id="A0A8E0VGQ5"/>
<reference evidence="2" key="1">
    <citation type="submission" date="2019-05" db="EMBL/GenBank/DDBJ databases">
        <title>Annotation for the trematode Fasciolopsis buski.</title>
        <authorList>
            <person name="Choi Y.-J."/>
        </authorList>
    </citation>
    <scope>NUCLEOTIDE SEQUENCE</scope>
    <source>
        <strain evidence="2">HT</strain>
        <tissue evidence="2">Whole worm</tissue>
    </source>
</reference>
<accession>A0A8E0VGQ5</accession>
<name>A0A8E0VGQ5_9TREM</name>
<feature type="region of interest" description="Disordered" evidence="1">
    <location>
        <begin position="1"/>
        <end position="27"/>
    </location>
</feature>
<organism evidence="2 3">
    <name type="scientific">Fasciolopsis buskii</name>
    <dbReference type="NCBI Taxonomy" id="27845"/>
    <lineage>
        <taxon>Eukaryota</taxon>
        <taxon>Metazoa</taxon>
        <taxon>Spiralia</taxon>
        <taxon>Lophotrochozoa</taxon>
        <taxon>Platyhelminthes</taxon>
        <taxon>Trematoda</taxon>
        <taxon>Digenea</taxon>
        <taxon>Plagiorchiida</taxon>
        <taxon>Echinostomata</taxon>
        <taxon>Echinostomatoidea</taxon>
        <taxon>Fasciolidae</taxon>
        <taxon>Fasciolopsis</taxon>
    </lineage>
</organism>
<feature type="compositionally biased region" description="Polar residues" evidence="1">
    <location>
        <begin position="11"/>
        <end position="27"/>
    </location>
</feature>
<dbReference type="EMBL" id="LUCM01009348">
    <property type="protein sequence ID" value="KAA0187099.1"/>
    <property type="molecule type" value="Genomic_DNA"/>
</dbReference>
<evidence type="ECO:0000313" key="3">
    <source>
        <dbReference type="Proteomes" id="UP000728185"/>
    </source>
</evidence>
<keyword evidence="3" id="KW-1185">Reference proteome</keyword>
<dbReference type="Proteomes" id="UP000728185">
    <property type="component" value="Unassembled WGS sequence"/>
</dbReference>
<gene>
    <name evidence="2" type="ORF">FBUS_10339</name>
</gene>
<comment type="caution">
    <text evidence="2">The sequence shown here is derived from an EMBL/GenBank/DDBJ whole genome shotgun (WGS) entry which is preliminary data.</text>
</comment>
<evidence type="ECO:0000256" key="1">
    <source>
        <dbReference type="SAM" id="MobiDB-lite"/>
    </source>
</evidence>
<dbReference type="OrthoDB" id="10658816at2759"/>
<evidence type="ECO:0000313" key="2">
    <source>
        <dbReference type="EMBL" id="KAA0187099.1"/>
    </source>
</evidence>
<sequence length="102" mass="11154">MIESTPKVHVLSSSGPTTFRLSSNTSTTTMYPSLNTRVRFVGPYEPAYSDRKRSNDRSANYNCCGVDNKLFALPAHFESAALQLGSNCPPDQHNRNETANGG</sequence>